<dbReference type="Proteomes" id="UP000694397">
    <property type="component" value="Chromosome 16"/>
</dbReference>
<protein>
    <submittedName>
        <fullName evidence="1">Uncharacterized protein</fullName>
    </submittedName>
</protein>
<proteinExistence type="predicted"/>
<sequence>YNRKLKLKHNWLTQYNNDPKRKNKSTSEWVKRGNSNVLERLNRNPKPNNKDQFVLKKSTSVAEIQQFWKEEWANNCSHRCKGLFTSMLSYWKGLAAVIAAKGNHSTEYYLRCCVGIVR</sequence>
<organism evidence="1 2">
    <name type="scientific">Scleropages formosus</name>
    <name type="common">Asian bonytongue</name>
    <name type="synonym">Osteoglossum formosum</name>
    <dbReference type="NCBI Taxonomy" id="113540"/>
    <lineage>
        <taxon>Eukaryota</taxon>
        <taxon>Metazoa</taxon>
        <taxon>Chordata</taxon>
        <taxon>Craniata</taxon>
        <taxon>Vertebrata</taxon>
        <taxon>Euteleostomi</taxon>
        <taxon>Actinopterygii</taxon>
        <taxon>Neopterygii</taxon>
        <taxon>Teleostei</taxon>
        <taxon>Osteoglossocephala</taxon>
        <taxon>Osteoglossomorpha</taxon>
        <taxon>Osteoglossiformes</taxon>
        <taxon>Osteoglossidae</taxon>
        <taxon>Scleropages</taxon>
    </lineage>
</organism>
<dbReference type="Ensembl" id="ENSSFOT00015022418.2">
    <property type="protein sequence ID" value="ENSSFOP00015022172.2"/>
    <property type="gene ID" value="ENSSFOG00015014271.2"/>
</dbReference>
<keyword evidence="2" id="KW-1185">Reference proteome</keyword>
<evidence type="ECO:0000313" key="2">
    <source>
        <dbReference type="Proteomes" id="UP000694397"/>
    </source>
</evidence>
<dbReference type="OrthoDB" id="10610143at2759"/>
<accession>A0A8C9V3Y3</accession>
<dbReference type="AlphaFoldDB" id="A0A8C9V3Y3"/>
<reference evidence="1 2" key="1">
    <citation type="submission" date="2019-04" db="EMBL/GenBank/DDBJ databases">
        <authorList>
            <consortium name="Wellcome Sanger Institute Data Sharing"/>
        </authorList>
    </citation>
    <scope>NUCLEOTIDE SEQUENCE [LARGE SCALE GENOMIC DNA]</scope>
</reference>
<dbReference type="Gene3D" id="3.30.420.10">
    <property type="entry name" value="Ribonuclease H-like superfamily/Ribonuclease H"/>
    <property type="match status" value="1"/>
</dbReference>
<dbReference type="GO" id="GO:0003676">
    <property type="term" value="F:nucleic acid binding"/>
    <property type="evidence" value="ECO:0007669"/>
    <property type="project" value="InterPro"/>
</dbReference>
<reference evidence="1" key="3">
    <citation type="submission" date="2025-09" db="UniProtKB">
        <authorList>
            <consortium name="Ensembl"/>
        </authorList>
    </citation>
    <scope>IDENTIFICATION</scope>
</reference>
<name>A0A8C9V3Y3_SCLFO</name>
<evidence type="ECO:0000313" key="1">
    <source>
        <dbReference type="Ensembl" id="ENSSFOP00015022172.2"/>
    </source>
</evidence>
<reference evidence="1" key="2">
    <citation type="submission" date="2025-08" db="UniProtKB">
        <authorList>
            <consortium name="Ensembl"/>
        </authorList>
    </citation>
    <scope>IDENTIFICATION</scope>
</reference>
<dbReference type="InterPro" id="IPR036397">
    <property type="entry name" value="RNaseH_sf"/>
</dbReference>